<dbReference type="InterPro" id="IPR019734">
    <property type="entry name" value="TPR_rpt"/>
</dbReference>
<dbReference type="SUPFAM" id="SSF46894">
    <property type="entry name" value="C-terminal effector domain of the bipartite response regulators"/>
    <property type="match status" value="1"/>
</dbReference>
<dbReference type="InterPro" id="IPR000792">
    <property type="entry name" value="Tscrpt_reg_LuxR_C"/>
</dbReference>
<dbReference type="Proteomes" id="UP000006735">
    <property type="component" value="Chromosome"/>
</dbReference>
<dbReference type="InterPro" id="IPR016032">
    <property type="entry name" value="Sig_transdc_resp-reg_C-effctor"/>
</dbReference>
<keyword evidence="2" id="KW-0238">DNA-binding</keyword>
<dbReference type="InterPro" id="IPR027417">
    <property type="entry name" value="P-loop_NTPase"/>
</dbReference>
<dbReference type="PRINTS" id="PR00038">
    <property type="entry name" value="HTHLUXR"/>
</dbReference>
<evidence type="ECO:0000259" key="4">
    <source>
        <dbReference type="PROSITE" id="PS50043"/>
    </source>
</evidence>
<dbReference type="KEGG" id="xoo:XOO1230"/>
<dbReference type="InterPro" id="IPR036388">
    <property type="entry name" value="WH-like_DNA-bd_sf"/>
</dbReference>
<dbReference type="InterPro" id="IPR059106">
    <property type="entry name" value="WHD_MalT"/>
</dbReference>
<dbReference type="SMART" id="SM00028">
    <property type="entry name" value="TPR"/>
    <property type="match status" value="3"/>
</dbReference>
<keyword evidence="6" id="KW-1185">Reference proteome</keyword>
<sequence>MDEAQARPLTLLLAPAGFGKTTLLAQWHAQLSAREPGAVAWLSLDEEDADAARFLGHLALALQSAGADHALCAAVLHTRDQNPRETAMLLIRALRTAPRRISVIVDDYDRLGSSLVDDVVLRLIEHSGGRLHLLLATRRVPNLPLARLDLQAQLSRIGSAHLALDDVEAQALLGPHVPASVVDELRRYTEGWPVALQHARLWLEGDAQRQQEVAARFSGRSAQIAAYLAEQVVDDLDADTRDLLLRTSPLERINATLADAVRQRDDSGRLLARLEHFHGLLVPLDGEREWFRYHPLFADFLQQLLDREHPGQSVQLHQRAARWFGEHQRLAEAVRHAACGARRLRRSCSELHRACRQLAITADPRHACSARAATPFRPPHHPRLPCASATTAAACWHGWSISTACWCRWMASANGSAITRCLPTSCSNCSTANIPDKACSCINAQHAGSASISVWPKRCGMRHAARGDCGDLAASYIARAGSWQLLLTHGTHAVRALLRHFDHRTIRDTPALNFTQAHLHLKLGEFSHARLLLERLRDFPAALREPLQRDYTVMVALLRDRLDEICGNPHGLTQIAAQAGALDEDDHLGRGMLLCICATTAIAQGAFAVAEHYARNARAAMQRGGSDLGASQAMLSLGQSLFYRGQLRDAEACYRQALRWCARTPQLDRVLESAAQCLLAQLHYERGRHDDAADLLYPALELLEQHDGGMDVLAAGYGTALGLERLRDHSGRSALLLLEHIEQIAHGRKLARLSELAAAWRLMLLLEHPGNAAIDVLIARTGGESGLAHTLRSSHRWHDRAAMGFALARWHRLAGRSSAALVILGQIEQACLANDNAWHLARTRARIALVLQQRGEPLAALPYLYSALEHVALTQSWQSIVELGLPAKAMLRSLRQHDPHTVGGSTRALTIQALLERLSDDDDPAGDIFSERELEVLAQLARGYSNKQIARRLHLSENTVKFHLKNLYRKLDARSRESALAQAQAVQRGLLRGSEPHADQAVATD</sequence>
<dbReference type="InterPro" id="IPR011990">
    <property type="entry name" value="TPR-like_helical_dom_sf"/>
</dbReference>
<evidence type="ECO:0000313" key="5">
    <source>
        <dbReference type="EMBL" id="AAW74484.1"/>
    </source>
</evidence>
<dbReference type="SUPFAM" id="SSF52540">
    <property type="entry name" value="P-loop containing nucleoside triphosphate hydrolases"/>
    <property type="match status" value="1"/>
</dbReference>
<dbReference type="PROSITE" id="PS50043">
    <property type="entry name" value="HTH_LUXR_2"/>
    <property type="match status" value="1"/>
</dbReference>
<evidence type="ECO:0000256" key="2">
    <source>
        <dbReference type="ARBA" id="ARBA00023125"/>
    </source>
</evidence>
<dbReference type="STRING" id="291331.XOO1230"/>
<dbReference type="InterPro" id="IPR041617">
    <property type="entry name" value="TPR_MalT"/>
</dbReference>
<feature type="domain" description="HTH luxR-type" evidence="4">
    <location>
        <begin position="922"/>
        <end position="987"/>
    </location>
</feature>
<accession>Q5H3I7</accession>
<dbReference type="AlphaFoldDB" id="Q5H3I7"/>
<dbReference type="GO" id="GO:0006355">
    <property type="term" value="P:regulation of DNA-templated transcription"/>
    <property type="evidence" value="ECO:0007669"/>
    <property type="project" value="InterPro"/>
</dbReference>
<gene>
    <name evidence="5" type="primary">acoK</name>
    <name evidence="5" type="ordered locus">XOO1230</name>
</gene>
<dbReference type="Pfam" id="PF00196">
    <property type="entry name" value="GerE"/>
    <property type="match status" value="1"/>
</dbReference>
<keyword evidence="1" id="KW-0805">Transcription regulation</keyword>
<dbReference type="Gene3D" id="1.25.40.10">
    <property type="entry name" value="Tetratricopeptide repeat domain"/>
    <property type="match status" value="1"/>
</dbReference>
<dbReference type="CDD" id="cd06170">
    <property type="entry name" value="LuxR_C_like"/>
    <property type="match status" value="1"/>
</dbReference>
<dbReference type="SMART" id="SM00421">
    <property type="entry name" value="HTH_LUXR"/>
    <property type="match status" value="1"/>
</dbReference>
<dbReference type="InterPro" id="IPR003593">
    <property type="entry name" value="AAA+_ATPase"/>
</dbReference>
<dbReference type="PROSITE" id="PS00622">
    <property type="entry name" value="HTH_LUXR_1"/>
    <property type="match status" value="1"/>
</dbReference>
<dbReference type="Pfam" id="PF25873">
    <property type="entry name" value="WHD_MalT"/>
    <property type="match status" value="1"/>
</dbReference>
<dbReference type="Gene3D" id="1.10.10.10">
    <property type="entry name" value="Winged helix-like DNA-binding domain superfamily/Winged helix DNA-binding domain"/>
    <property type="match status" value="1"/>
</dbReference>
<keyword evidence="3" id="KW-0804">Transcription</keyword>
<dbReference type="PANTHER" id="PTHR44688">
    <property type="entry name" value="DNA-BINDING TRANSCRIPTIONAL ACTIVATOR DEVR_DOSR"/>
    <property type="match status" value="1"/>
</dbReference>
<name>Q5H3I7_XANOR</name>
<dbReference type="EMBL" id="AE013598">
    <property type="protein sequence ID" value="AAW74484.1"/>
    <property type="molecule type" value="Genomic_DNA"/>
</dbReference>
<dbReference type="HOGENOM" id="CLU_006325_3_1_6"/>
<dbReference type="GO" id="GO:0003677">
    <property type="term" value="F:DNA binding"/>
    <property type="evidence" value="ECO:0007669"/>
    <property type="project" value="UniProtKB-KW"/>
</dbReference>
<reference evidence="5 6" key="1">
    <citation type="journal article" date="2005" name="Nucleic Acids Res.">
        <title>The genome sequence of Xanthomonas oryzae pathovar oryzae KACC10331, the bacterial blight pathogen of rice.</title>
        <authorList>
            <person name="Lee B.M."/>
            <person name="Park Y.J."/>
            <person name="Park D.S."/>
            <person name="Kang H.W."/>
            <person name="Kim J.G."/>
            <person name="Song E.S."/>
            <person name="Park I.C."/>
            <person name="Yoon U.H."/>
            <person name="Hahn J.H."/>
            <person name="Koo B.S."/>
            <person name="Lee G.B."/>
            <person name="Kim H."/>
            <person name="Park H.S."/>
            <person name="Yoon K.O."/>
            <person name="Kim J.H."/>
            <person name="Jung C.H."/>
            <person name="Koh N.H."/>
            <person name="Seo J.S."/>
            <person name="Go S.J."/>
        </authorList>
    </citation>
    <scope>NUCLEOTIDE SEQUENCE [LARGE SCALE GENOMIC DNA]</scope>
    <source>
        <strain evidence="6">KACC10331 / KXO85</strain>
    </source>
</reference>
<protein>
    <submittedName>
        <fullName evidence="5">Transcriptional regulator</fullName>
    </submittedName>
</protein>
<dbReference type="Gene3D" id="3.40.50.300">
    <property type="entry name" value="P-loop containing nucleotide triphosphate hydrolases"/>
    <property type="match status" value="1"/>
</dbReference>
<organism evidence="5 6">
    <name type="scientific">Xanthomonas oryzae pv. oryzae (strain KACC10331 / KXO85)</name>
    <dbReference type="NCBI Taxonomy" id="291331"/>
    <lineage>
        <taxon>Bacteria</taxon>
        <taxon>Pseudomonadati</taxon>
        <taxon>Pseudomonadota</taxon>
        <taxon>Gammaproteobacteria</taxon>
        <taxon>Lysobacterales</taxon>
        <taxon>Lysobacteraceae</taxon>
        <taxon>Xanthomonas</taxon>
    </lineage>
</organism>
<evidence type="ECO:0000256" key="1">
    <source>
        <dbReference type="ARBA" id="ARBA00023015"/>
    </source>
</evidence>
<evidence type="ECO:0000256" key="3">
    <source>
        <dbReference type="ARBA" id="ARBA00023163"/>
    </source>
</evidence>
<dbReference type="SMART" id="SM00382">
    <property type="entry name" value="AAA"/>
    <property type="match status" value="1"/>
</dbReference>
<dbReference type="Pfam" id="PF17874">
    <property type="entry name" value="TPR_MalT"/>
    <property type="match status" value="1"/>
</dbReference>
<dbReference type="SUPFAM" id="SSF48452">
    <property type="entry name" value="TPR-like"/>
    <property type="match status" value="1"/>
</dbReference>
<dbReference type="PANTHER" id="PTHR44688:SF16">
    <property type="entry name" value="DNA-BINDING TRANSCRIPTIONAL ACTIVATOR DEVR_DOSR"/>
    <property type="match status" value="1"/>
</dbReference>
<proteinExistence type="predicted"/>
<evidence type="ECO:0000313" key="6">
    <source>
        <dbReference type="Proteomes" id="UP000006735"/>
    </source>
</evidence>